<feature type="domain" description="PRELI/MSF1" evidence="5">
    <location>
        <begin position="602"/>
        <end position="819"/>
    </location>
</feature>
<dbReference type="InterPro" id="IPR044294">
    <property type="entry name" value="Lipase-like"/>
</dbReference>
<dbReference type="Proteomes" id="UP000245956">
    <property type="component" value="Unassembled WGS sequence"/>
</dbReference>
<keyword evidence="4" id="KW-1133">Transmembrane helix</keyword>
<dbReference type="SUPFAM" id="SSF53474">
    <property type="entry name" value="alpha/beta-Hydrolases"/>
    <property type="match status" value="1"/>
</dbReference>
<dbReference type="PROSITE" id="PS50904">
    <property type="entry name" value="PRELI_MSF1"/>
    <property type="match status" value="1"/>
</dbReference>
<comment type="caution">
    <text evidence="6">The sequence shown here is derived from an EMBL/GenBank/DDBJ whole genome shotgun (WGS) entry which is preliminary data.</text>
</comment>
<organism evidence="6 7">
    <name type="scientific">Purpureocillium lilacinum</name>
    <name type="common">Paecilomyces lilacinus</name>
    <dbReference type="NCBI Taxonomy" id="33203"/>
    <lineage>
        <taxon>Eukaryota</taxon>
        <taxon>Fungi</taxon>
        <taxon>Dikarya</taxon>
        <taxon>Ascomycota</taxon>
        <taxon>Pezizomycotina</taxon>
        <taxon>Sordariomycetes</taxon>
        <taxon>Hypocreomycetidae</taxon>
        <taxon>Hypocreales</taxon>
        <taxon>Ophiocordycipitaceae</taxon>
        <taxon>Purpureocillium</taxon>
    </lineage>
</organism>
<proteinExistence type="inferred from homology"/>
<gene>
    <name evidence="6" type="ORF">PCL_05356</name>
</gene>
<evidence type="ECO:0000256" key="3">
    <source>
        <dbReference type="SAM" id="MobiDB-lite"/>
    </source>
</evidence>
<evidence type="ECO:0000313" key="6">
    <source>
        <dbReference type="EMBL" id="PWI66138.1"/>
    </source>
</evidence>
<dbReference type="EMBL" id="LCWV01000027">
    <property type="protein sequence ID" value="PWI66138.1"/>
    <property type="molecule type" value="Genomic_DNA"/>
</dbReference>
<feature type="region of interest" description="Disordered" evidence="3">
    <location>
        <begin position="557"/>
        <end position="596"/>
    </location>
</feature>
<accession>A0A2U3DV64</accession>
<reference evidence="6 7" key="1">
    <citation type="journal article" date="2016" name="Front. Microbiol.">
        <title>Genome and transcriptome sequences reveal the specific parasitism of the nematophagous Purpureocillium lilacinum 36-1.</title>
        <authorList>
            <person name="Xie J."/>
            <person name="Li S."/>
            <person name="Mo C."/>
            <person name="Xiao X."/>
            <person name="Peng D."/>
            <person name="Wang G."/>
            <person name="Xiao Y."/>
        </authorList>
    </citation>
    <scope>NUCLEOTIDE SEQUENCE [LARGE SCALE GENOMIC DNA]</scope>
    <source>
        <strain evidence="6 7">36-1</strain>
    </source>
</reference>
<evidence type="ECO:0000256" key="1">
    <source>
        <dbReference type="ARBA" id="ARBA00007920"/>
    </source>
</evidence>
<dbReference type="GO" id="GO:0005811">
    <property type="term" value="C:lipid droplet"/>
    <property type="evidence" value="ECO:0007669"/>
    <property type="project" value="TreeGrafter"/>
</dbReference>
<dbReference type="GO" id="GO:0047372">
    <property type="term" value="F:monoacylglycerol lipase activity"/>
    <property type="evidence" value="ECO:0007669"/>
    <property type="project" value="TreeGrafter"/>
</dbReference>
<evidence type="ECO:0000256" key="2">
    <source>
        <dbReference type="ARBA" id="ARBA00022963"/>
    </source>
</evidence>
<sequence>MSGEAESAMDYMGGSSKADHLCVLVHGLAARRRSHAVPQLWGNPNHMRNIAKSLRAEYSRDELYMLLAKRNSGSFTYDGIERGGERVCAEIEEELRAIQARGGKIRKLSIVGYSLGGLVSRYAVGLLYAKGILDTVECMNFTTFASPHLGVRTPLKGWHNSVWNVVGARSLSMSGRQLFTIDSFRDTGRPLLSVLADPSSIFMRGMRKFKRHTLYTNIVNDRSAVYYTTGIFKTDPYRRNMDNIKVNYLKGCEGVILDPATPIAPRPKVSQPATISSVTATAVRWIKRIPFMILVAVFVPIGTIAFLCNSVIQTVRSSGRIKQHETGKTSLNIEEYRVPVLIKELRGEVENAYEALNSSQNQEYLATEDEDDDYDMGPEERSLLSRERRLSVPTQPTLALTAYQFEMIRSLDSLNWRKYPVWIHNDRHAHAAIIVRMEKKTFDEGWVVLKHFAYDERSQLLSASASAPPDVKLGSGLRWPASKSQRHALPAWLARIGRRSRGAAVPGLAHWRVSPHRGPITAAAAPAGQPGEKNAGPSRGAIGIAIIRPLQQRSERLLHPSSPPSVLASPRHLPSPSPPVLHHVDSAPPPTTPPSSSRIVTMVLTHTTGHTYSHPFPTVTLAYFLRYSSPKLNPFATHVLSTDTISSHVDPVTQRLHTTRIHLKKSRMPKAIYKLLPGSVTGGSAGEKASYILETSVVDIKEGWMKTESRNLNFTGVLSVIEQQQFSLPSEADRGLAASRNETDVLTSVVFKSRLGEKLRGKLDQAQEQGWLSGFIGGWGTKGIQRSIESLASTKTLDQLGKSRDGMRLVLERIRNNGVIGVLETLRNERQRQLA</sequence>
<feature type="transmembrane region" description="Helical" evidence="4">
    <location>
        <begin position="291"/>
        <end position="312"/>
    </location>
</feature>
<dbReference type="Gene3D" id="3.40.50.1820">
    <property type="entry name" value="alpha/beta hydrolase"/>
    <property type="match status" value="1"/>
</dbReference>
<keyword evidence="2" id="KW-0442">Lipid degradation</keyword>
<dbReference type="PANTHER" id="PTHR12482:SF65">
    <property type="entry name" value="ESTERASE, PUTATIVE (AFU_ORTHOLOGUE AFUA_3G12320)-RELATED"/>
    <property type="match status" value="1"/>
</dbReference>
<dbReference type="PANTHER" id="PTHR12482">
    <property type="entry name" value="LIPASE ROG1-RELATED-RELATED"/>
    <property type="match status" value="1"/>
</dbReference>
<dbReference type="Pfam" id="PF04707">
    <property type="entry name" value="PRELI"/>
    <property type="match status" value="1"/>
</dbReference>
<dbReference type="InterPro" id="IPR007751">
    <property type="entry name" value="DUF676_lipase-like"/>
</dbReference>
<protein>
    <recommendedName>
        <fullName evidence="5">PRELI/MSF1 domain-containing protein</fullName>
    </recommendedName>
</protein>
<dbReference type="Pfam" id="PF05057">
    <property type="entry name" value="DUF676"/>
    <property type="match status" value="1"/>
</dbReference>
<dbReference type="AlphaFoldDB" id="A0A2U3DV64"/>
<name>A0A2U3DV64_PURLI</name>
<comment type="similarity">
    <text evidence="1">Belongs to the putative lipase ROG1 family.</text>
</comment>
<feature type="region of interest" description="Disordered" evidence="3">
    <location>
        <begin position="520"/>
        <end position="539"/>
    </location>
</feature>
<dbReference type="InterPro" id="IPR029058">
    <property type="entry name" value="AB_hydrolase_fold"/>
</dbReference>
<dbReference type="GO" id="GO:0004622">
    <property type="term" value="F:phosphatidylcholine lysophospholipase activity"/>
    <property type="evidence" value="ECO:0007669"/>
    <property type="project" value="TreeGrafter"/>
</dbReference>
<keyword evidence="2" id="KW-0443">Lipid metabolism</keyword>
<dbReference type="InterPro" id="IPR006797">
    <property type="entry name" value="PRELI/MSF1_dom"/>
</dbReference>
<dbReference type="GO" id="GO:0016042">
    <property type="term" value="P:lipid catabolic process"/>
    <property type="evidence" value="ECO:0007669"/>
    <property type="project" value="UniProtKB-KW"/>
</dbReference>
<evidence type="ECO:0000313" key="7">
    <source>
        <dbReference type="Proteomes" id="UP000245956"/>
    </source>
</evidence>
<keyword evidence="4" id="KW-0812">Transmembrane</keyword>
<keyword evidence="4" id="KW-0472">Membrane</keyword>
<evidence type="ECO:0000259" key="5">
    <source>
        <dbReference type="PROSITE" id="PS50904"/>
    </source>
</evidence>
<evidence type="ECO:0000256" key="4">
    <source>
        <dbReference type="SAM" id="Phobius"/>
    </source>
</evidence>